<reference evidence="14 15" key="1">
    <citation type="submission" date="2019-11" db="EMBL/GenBank/DDBJ databases">
        <title>Draft Genome Sequence of Plant Growth-Promoting Rhizosphere-Associated Bacteria.</title>
        <authorList>
            <person name="Vasilyev I.Y."/>
            <person name="Radchenko V."/>
            <person name="Ilnitskaya E.V."/>
        </authorList>
    </citation>
    <scope>NUCLEOTIDE SEQUENCE [LARGE SCALE GENOMIC DNA]</scope>
    <source>
        <strain evidence="14 15">VRA_9sq_n</strain>
    </source>
</reference>
<protein>
    <recommendedName>
        <fullName evidence="4">DNA topoisomerase (ATP-hydrolyzing)</fullName>
        <ecNumber evidence="4">5.6.2.2</ecNumber>
    </recommendedName>
</protein>
<keyword evidence="8" id="KW-0460">Magnesium</keyword>
<comment type="catalytic activity">
    <reaction evidence="1">
        <text>ATP-dependent breakage, passage and rejoining of double-stranded DNA.</text>
        <dbReference type="EC" id="5.6.2.2"/>
    </reaction>
</comment>
<evidence type="ECO:0000256" key="1">
    <source>
        <dbReference type="ARBA" id="ARBA00000185"/>
    </source>
</evidence>
<keyword evidence="5" id="KW-0479">Metal-binding</keyword>
<dbReference type="PROSITE" id="PS00177">
    <property type="entry name" value="TOPOISOMERASE_II"/>
    <property type="match status" value="1"/>
</dbReference>
<evidence type="ECO:0000256" key="12">
    <source>
        <dbReference type="SAM" id="MobiDB-lite"/>
    </source>
</evidence>
<keyword evidence="6" id="KW-0547">Nucleotide-binding</keyword>
<evidence type="ECO:0000256" key="8">
    <source>
        <dbReference type="ARBA" id="ARBA00022842"/>
    </source>
</evidence>
<dbReference type="InterPro" id="IPR000565">
    <property type="entry name" value="Topo_IIA_B"/>
</dbReference>
<evidence type="ECO:0000256" key="2">
    <source>
        <dbReference type="ARBA" id="ARBA00001946"/>
    </source>
</evidence>
<dbReference type="AlphaFoldDB" id="A0A6N7TY26"/>
<dbReference type="GO" id="GO:0003677">
    <property type="term" value="F:DNA binding"/>
    <property type="evidence" value="ECO:0007669"/>
    <property type="project" value="UniProtKB-KW"/>
</dbReference>
<keyword evidence="7" id="KW-0067">ATP-binding</keyword>
<evidence type="ECO:0000313" key="15">
    <source>
        <dbReference type="Proteomes" id="UP000436357"/>
    </source>
</evidence>
<dbReference type="InterPro" id="IPR018522">
    <property type="entry name" value="TopoIIA_CS"/>
</dbReference>
<dbReference type="InterPro" id="IPR013759">
    <property type="entry name" value="Topo_IIA_B_C"/>
</dbReference>
<comment type="cofactor">
    <cofactor evidence="2">
        <name>Mg(2+)</name>
        <dbReference type="ChEBI" id="CHEBI:18420"/>
    </cofactor>
</comment>
<dbReference type="PROSITE" id="PS50880">
    <property type="entry name" value="TOPRIM"/>
    <property type="match status" value="1"/>
</dbReference>
<dbReference type="GO" id="GO:0005524">
    <property type="term" value="F:ATP binding"/>
    <property type="evidence" value="ECO:0007669"/>
    <property type="project" value="UniProtKB-KW"/>
</dbReference>
<proteinExistence type="inferred from homology"/>
<dbReference type="NCBIfam" id="NF004189">
    <property type="entry name" value="PRK05644.1"/>
    <property type="match status" value="1"/>
</dbReference>
<dbReference type="GO" id="GO:0034335">
    <property type="term" value="F:DNA negative supercoiling activity"/>
    <property type="evidence" value="ECO:0007669"/>
    <property type="project" value="UniProtKB-ARBA"/>
</dbReference>
<dbReference type="InterPro" id="IPR013760">
    <property type="entry name" value="Topo_IIA-like_dom_sf"/>
</dbReference>
<evidence type="ECO:0000256" key="7">
    <source>
        <dbReference type="ARBA" id="ARBA00022840"/>
    </source>
</evidence>
<dbReference type="Pfam" id="PF02518">
    <property type="entry name" value="HATPase_c"/>
    <property type="match status" value="1"/>
</dbReference>
<dbReference type="PRINTS" id="PR00418">
    <property type="entry name" value="TPI2FAMILY"/>
</dbReference>
<dbReference type="SUPFAM" id="SSF55874">
    <property type="entry name" value="ATPase domain of HSP90 chaperone/DNA topoisomerase II/histidine kinase"/>
    <property type="match status" value="1"/>
</dbReference>
<dbReference type="Gene3D" id="3.40.50.670">
    <property type="match status" value="1"/>
</dbReference>
<dbReference type="InterPro" id="IPR006171">
    <property type="entry name" value="TOPRIM_dom"/>
</dbReference>
<dbReference type="InterPro" id="IPR003594">
    <property type="entry name" value="HATPase_dom"/>
</dbReference>
<accession>A0A6N7TY26</accession>
<feature type="region of interest" description="Disordered" evidence="12">
    <location>
        <begin position="249"/>
        <end position="303"/>
    </location>
</feature>
<dbReference type="CDD" id="cd16928">
    <property type="entry name" value="HATPase_GyrB-like"/>
    <property type="match status" value="1"/>
</dbReference>
<feature type="compositionally biased region" description="Acidic residues" evidence="12">
    <location>
        <begin position="257"/>
        <end position="269"/>
    </location>
</feature>
<dbReference type="Pfam" id="PF00986">
    <property type="entry name" value="DNA_gyraseB_C"/>
    <property type="match status" value="1"/>
</dbReference>
<keyword evidence="10" id="KW-0238">DNA-binding</keyword>
<evidence type="ECO:0000256" key="3">
    <source>
        <dbReference type="ARBA" id="ARBA00010708"/>
    </source>
</evidence>
<dbReference type="Proteomes" id="UP000436357">
    <property type="component" value="Unassembled WGS sequence"/>
</dbReference>
<dbReference type="SUPFAM" id="SSF54211">
    <property type="entry name" value="Ribosomal protein S5 domain 2-like"/>
    <property type="match status" value="1"/>
</dbReference>
<dbReference type="RefSeq" id="WP_154313596.1">
    <property type="nucleotide sequence ID" value="NZ_WKKW01000005.1"/>
</dbReference>
<dbReference type="FunFam" id="3.30.565.10:FF:000088">
    <property type="entry name" value="DNA topoisomerase (ATP-hydrolyzing)"/>
    <property type="match status" value="1"/>
</dbReference>
<sequence length="782" mass="85996">MVAKKPDKGKSYGAGSLTVLDGLDAVRKRPGMYIGTTDSQGLMHCLWEIIDNAVDEALAGQCDNIKVILHKDGSIEVDDNGRGIPVDIEPRTGLTGVEVVLTKLHAGAKFGNSSYTAVGGLHGVGSSVVNALSSRLDVEVDRDGKTHRMQFHQGHPGTYQDPDPEHPSPDSPFKRTRKNRPTPLEIVGSVPKSRTGTRVRYWADPEIFNPTARFSYAQLIDRVRQTSFLVPGLKITVIDDRIPATGSAEQDLRLEVDGESTAEPDDQDVQENLLESSVSGDSSKEDAGDERAEGAQTDDADLSATEQADRAMLQPEDESGHQRVEEFLHTGGVTDFVDFLSKGEPVSDIWRISGQDTYQEETQRVGSDGELHAEQVERVCGVDIALRWVNDYDSIVRSFVNVVETPGGGMHVDGFMNAMTRQVRKAVEANARRLKVNLKDSHTKVERDDVLAGLVAVVTVRIAEPQFQGQTKDVLGTAQVKPIVNRMTDDQFGQMISGSKRGFKEQSGQVLEKIVGEMHARVQARKTKEVTRRKNALESASMPSKLSDSMPGNDDIAELFIVEGDSALGTAKAARNSMFQALLPIRGKILNVQKASLSQMLTNKECASIIQVVGAGSGASFDIDQARYNKVIMMTDADVDGAHIRILLLTLFYRYMRPLIENGRVYAAVPPLHRIALAGKNKGKFIYTYSDDELEGKLADLQAKHIDYYPDVQRYKGLGEMDADQLADTTMDPRTRMLRRIRMEDAAQAAGIFPLLMGDDVPPRKQFIVDNADDFDRSKIDT</sequence>
<evidence type="ECO:0000313" key="14">
    <source>
        <dbReference type="EMBL" id="MSD91433.1"/>
    </source>
</evidence>
<dbReference type="InterPro" id="IPR001241">
    <property type="entry name" value="Topo_IIA"/>
</dbReference>
<dbReference type="SMART" id="SM00433">
    <property type="entry name" value="TOP2c"/>
    <property type="match status" value="1"/>
</dbReference>
<dbReference type="OrthoDB" id="9802808at2"/>
<gene>
    <name evidence="14" type="ORF">GKC41_07205</name>
</gene>
<dbReference type="FunFam" id="3.40.50.670:FF:000002">
    <property type="entry name" value="DNA gyrase subunit B"/>
    <property type="match status" value="1"/>
</dbReference>
<comment type="caution">
    <text evidence="14">The sequence shown here is derived from an EMBL/GenBank/DDBJ whole genome shotgun (WGS) entry which is preliminary data.</text>
</comment>
<dbReference type="GO" id="GO:0046872">
    <property type="term" value="F:metal ion binding"/>
    <property type="evidence" value="ECO:0007669"/>
    <property type="project" value="UniProtKB-KW"/>
</dbReference>
<evidence type="ECO:0000256" key="4">
    <source>
        <dbReference type="ARBA" id="ARBA00012895"/>
    </source>
</evidence>
<feature type="compositionally biased region" description="Basic and acidic residues" evidence="12">
    <location>
        <begin position="282"/>
        <end position="293"/>
    </location>
</feature>
<evidence type="ECO:0000256" key="6">
    <source>
        <dbReference type="ARBA" id="ARBA00022741"/>
    </source>
</evidence>
<dbReference type="CDD" id="cd00822">
    <property type="entry name" value="TopoII_Trans_DNA_gyrase"/>
    <property type="match status" value="1"/>
</dbReference>
<dbReference type="SMART" id="SM00387">
    <property type="entry name" value="HATPase_c"/>
    <property type="match status" value="1"/>
</dbReference>
<dbReference type="InterPro" id="IPR013506">
    <property type="entry name" value="Topo_IIA_bsu_dom2"/>
</dbReference>
<evidence type="ECO:0000256" key="5">
    <source>
        <dbReference type="ARBA" id="ARBA00022723"/>
    </source>
</evidence>
<dbReference type="GO" id="GO:0006265">
    <property type="term" value="P:DNA topological change"/>
    <property type="evidence" value="ECO:0007669"/>
    <property type="project" value="InterPro"/>
</dbReference>
<dbReference type="Gene3D" id="3.30.230.10">
    <property type="match status" value="1"/>
</dbReference>
<dbReference type="Gene3D" id="3.30.565.10">
    <property type="entry name" value="Histidine kinase-like ATPase, C-terminal domain"/>
    <property type="match status" value="1"/>
</dbReference>
<dbReference type="InterPro" id="IPR002288">
    <property type="entry name" value="DNA_gyrase_B_C"/>
</dbReference>
<evidence type="ECO:0000256" key="9">
    <source>
        <dbReference type="ARBA" id="ARBA00023029"/>
    </source>
</evidence>
<keyword evidence="9" id="KW-0799">Topoisomerase</keyword>
<feature type="domain" description="Toprim" evidence="13">
    <location>
        <begin position="557"/>
        <end position="671"/>
    </location>
</feature>
<name>A0A6N7TY26_9BIFI</name>
<comment type="similarity">
    <text evidence="3">Belongs to the type II topoisomerase GyrB family.</text>
</comment>
<organism evidence="14 15">
    <name type="scientific">Bifidobacterium asteroides</name>
    <dbReference type="NCBI Taxonomy" id="1684"/>
    <lineage>
        <taxon>Bacteria</taxon>
        <taxon>Bacillati</taxon>
        <taxon>Actinomycetota</taxon>
        <taxon>Actinomycetes</taxon>
        <taxon>Bifidobacteriales</taxon>
        <taxon>Bifidobacteriaceae</taxon>
        <taxon>Bifidobacterium</taxon>
    </lineage>
</organism>
<evidence type="ECO:0000256" key="10">
    <source>
        <dbReference type="ARBA" id="ARBA00023125"/>
    </source>
</evidence>
<dbReference type="PRINTS" id="PR01159">
    <property type="entry name" value="DNAGYRASEB"/>
</dbReference>
<dbReference type="SUPFAM" id="SSF56719">
    <property type="entry name" value="Type II DNA topoisomerase"/>
    <property type="match status" value="1"/>
</dbReference>
<feature type="region of interest" description="Disordered" evidence="12">
    <location>
        <begin position="148"/>
        <end position="189"/>
    </location>
</feature>
<dbReference type="Pfam" id="PF00204">
    <property type="entry name" value="DNA_gyraseB"/>
    <property type="match status" value="1"/>
</dbReference>
<dbReference type="InterPro" id="IPR036890">
    <property type="entry name" value="HATPase_C_sf"/>
</dbReference>
<dbReference type="PANTHER" id="PTHR45866:SF1">
    <property type="entry name" value="DNA GYRASE SUBUNIT B, MITOCHONDRIAL"/>
    <property type="match status" value="1"/>
</dbReference>
<evidence type="ECO:0000259" key="13">
    <source>
        <dbReference type="PROSITE" id="PS50880"/>
    </source>
</evidence>
<dbReference type="EC" id="5.6.2.2" evidence="4"/>
<dbReference type="PANTHER" id="PTHR45866">
    <property type="entry name" value="DNA GYRASE/TOPOISOMERASE SUBUNIT B"/>
    <property type="match status" value="1"/>
</dbReference>
<keyword evidence="11" id="KW-0413">Isomerase</keyword>
<evidence type="ECO:0000256" key="11">
    <source>
        <dbReference type="ARBA" id="ARBA00023235"/>
    </source>
</evidence>
<dbReference type="EMBL" id="WKKW01000005">
    <property type="protein sequence ID" value="MSD91433.1"/>
    <property type="molecule type" value="Genomic_DNA"/>
</dbReference>
<dbReference type="InterPro" id="IPR014721">
    <property type="entry name" value="Ribsml_uS5_D2-typ_fold_subgr"/>
</dbReference>
<dbReference type="Pfam" id="PF01751">
    <property type="entry name" value="Toprim"/>
    <property type="match status" value="1"/>
</dbReference>
<dbReference type="InterPro" id="IPR020568">
    <property type="entry name" value="Ribosomal_Su5_D2-typ_SF"/>
</dbReference>